<keyword evidence="1" id="KW-0378">Hydrolase</keyword>
<dbReference type="InterPro" id="IPR001995">
    <property type="entry name" value="Peptidase_A2_cat"/>
</dbReference>
<protein>
    <submittedName>
        <fullName evidence="3">Peptidase A2 domain-containing protein</fullName>
    </submittedName>
</protein>
<dbReference type="InterPro" id="IPR018061">
    <property type="entry name" value="Retropepsins"/>
</dbReference>
<evidence type="ECO:0000259" key="2">
    <source>
        <dbReference type="PROSITE" id="PS50175"/>
    </source>
</evidence>
<gene>
    <name evidence="3" type="primary">AVEN_130998_1</name>
    <name evidence="3" type="ORF">NPIL_516981</name>
</gene>
<dbReference type="Proteomes" id="UP000887013">
    <property type="component" value="Unassembled WGS sequence"/>
</dbReference>
<accession>A0A8X6QTN1</accession>
<dbReference type="GO" id="GO:0006508">
    <property type="term" value="P:proteolysis"/>
    <property type="evidence" value="ECO:0007669"/>
    <property type="project" value="InterPro"/>
</dbReference>
<dbReference type="PROSITE" id="PS00141">
    <property type="entry name" value="ASP_PROTEASE"/>
    <property type="match status" value="1"/>
</dbReference>
<dbReference type="EMBL" id="BMAW01129616">
    <property type="protein sequence ID" value="GFU31166.1"/>
    <property type="molecule type" value="Genomic_DNA"/>
</dbReference>
<reference evidence="3" key="1">
    <citation type="submission" date="2020-08" db="EMBL/GenBank/DDBJ databases">
        <title>Multicomponent nature underlies the extraordinary mechanical properties of spider dragline silk.</title>
        <authorList>
            <person name="Kono N."/>
            <person name="Nakamura H."/>
            <person name="Mori M."/>
            <person name="Yoshida Y."/>
            <person name="Ohtoshi R."/>
            <person name="Malay A.D."/>
            <person name="Moran D.A.P."/>
            <person name="Tomita M."/>
            <person name="Numata K."/>
            <person name="Arakawa K."/>
        </authorList>
    </citation>
    <scope>NUCLEOTIDE SEQUENCE</scope>
</reference>
<organism evidence="3 4">
    <name type="scientific">Nephila pilipes</name>
    <name type="common">Giant wood spider</name>
    <name type="synonym">Nephila maculata</name>
    <dbReference type="NCBI Taxonomy" id="299642"/>
    <lineage>
        <taxon>Eukaryota</taxon>
        <taxon>Metazoa</taxon>
        <taxon>Ecdysozoa</taxon>
        <taxon>Arthropoda</taxon>
        <taxon>Chelicerata</taxon>
        <taxon>Arachnida</taxon>
        <taxon>Araneae</taxon>
        <taxon>Araneomorphae</taxon>
        <taxon>Entelegynae</taxon>
        <taxon>Araneoidea</taxon>
        <taxon>Nephilidae</taxon>
        <taxon>Nephila</taxon>
    </lineage>
</organism>
<name>A0A8X6QTN1_NEPPI</name>
<evidence type="ECO:0000256" key="1">
    <source>
        <dbReference type="ARBA" id="ARBA00022801"/>
    </source>
</evidence>
<comment type="caution">
    <text evidence="3">The sequence shown here is derived from an EMBL/GenBank/DDBJ whole genome shotgun (WGS) entry which is preliminary data.</text>
</comment>
<proteinExistence type="predicted"/>
<dbReference type="Pfam" id="PF00077">
    <property type="entry name" value="RVP"/>
    <property type="match status" value="1"/>
</dbReference>
<evidence type="ECO:0000313" key="4">
    <source>
        <dbReference type="Proteomes" id="UP000887013"/>
    </source>
</evidence>
<dbReference type="Gene3D" id="2.40.70.10">
    <property type="entry name" value="Acid Proteases"/>
    <property type="match status" value="1"/>
</dbReference>
<dbReference type="SUPFAM" id="SSF50630">
    <property type="entry name" value="Acid proteases"/>
    <property type="match status" value="1"/>
</dbReference>
<dbReference type="GO" id="GO:0004190">
    <property type="term" value="F:aspartic-type endopeptidase activity"/>
    <property type="evidence" value="ECO:0007669"/>
    <property type="project" value="InterPro"/>
</dbReference>
<evidence type="ECO:0000313" key="3">
    <source>
        <dbReference type="EMBL" id="GFU31166.1"/>
    </source>
</evidence>
<dbReference type="OrthoDB" id="8065943at2759"/>
<dbReference type="AlphaFoldDB" id="A0A8X6QTN1"/>
<sequence length="164" mass="18635">MLRKCFICNSPKHLRYNCPEVKKESQPERPSNSEVQTYFVLPQKGLHLKDITLGDKTISALIDTGSSVSRIREDVSTKIVDQQKFTKKCNILSGIGKSYALTKGTFKHDLVVDEDRYSLTWYVVPTKHLNFEGIIGTDILEKASLKLTEEGVVFHKHEVQKVVL</sequence>
<dbReference type="InterPro" id="IPR001969">
    <property type="entry name" value="Aspartic_peptidase_AS"/>
</dbReference>
<dbReference type="PROSITE" id="PS50175">
    <property type="entry name" value="ASP_PROT_RETROV"/>
    <property type="match status" value="1"/>
</dbReference>
<keyword evidence="4" id="KW-1185">Reference proteome</keyword>
<feature type="domain" description="Peptidase A2" evidence="2">
    <location>
        <begin position="58"/>
        <end position="139"/>
    </location>
</feature>
<dbReference type="CDD" id="cd00303">
    <property type="entry name" value="retropepsin_like"/>
    <property type="match status" value="1"/>
</dbReference>
<dbReference type="InterPro" id="IPR021109">
    <property type="entry name" value="Peptidase_aspartic_dom_sf"/>
</dbReference>